<dbReference type="InterPro" id="IPR020845">
    <property type="entry name" value="AMP-binding_CS"/>
</dbReference>
<dbReference type="PROSITE" id="PS00012">
    <property type="entry name" value="PHOSPHOPANTETHEINE"/>
    <property type="match status" value="4"/>
</dbReference>
<protein>
    <recommendedName>
        <fullName evidence="6">Nonribosomal peptide synthetase sidC</fullName>
    </recommendedName>
    <alternativeName>
        <fullName evidence="7">Siderophore peptide synthetase C</fullName>
    </alternativeName>
</protein>
<comment type="pathway">
    <text evidence="1">Siderophore biosynthesis.</text>
</comment>
<dbReference type="Proteomes" id="UP000019373">
    <property type="component" value="Unassembled WGS sequence"/>
</dbReference>
<dbReference type="InterPro" id="IPR042099">
    <property type="entry name" value="ANL_N_sf"/>
</dbReference>
<dbReference type="InterPro" id="IPR006162">
    <property type="entry name" value="Ppantetheine_attach_site"/>
</dbReference>
<evidence type="ECO:0000256" key="3">
    <source>
        <dbReference type="ARBA" id="ARBA00022553"/>
    </source>
</evidence>
<dbReference type="FunFam" id="3.40.50.12780:FF:000024">
    <property type="entry name" value="Nonribosomal siderophore peptide synthase SidC"/>
    <property type="match status" value="2"/>
</dbReference>
<dbReference type="Gene3D" id="1.10.1200.10">
    <property type="entry name" value="ACP-like"/>
    <property type="match status" value="6"/>
</dbReference>
<evidence type="ECO:0000313" key="9">
    <source>
        <dbReference type="EMBL" id="ERF69165.1"/>
    </source>
</evidence>
<reference evidence="10" key="1">
    <citation type="journal article" date="2014" name="BMC Genomics">
        <title>Genome characteristics reveal the impact of lichenization on lichen-forming fungus Endocarpon pusillum Hedwig (Verrucariales, Ascomycota).</title>
        <authorList>
            <person name="Wang Y.-Y."/>
            <person name="Liu B."/>
            <person name="Zhang X.-Y."/>
            <person name="Zhou Q.-M."/>
            <person name="Zhang T."/>
            <person name="Li H."/>
            <person name="Yu Y.-F."/>
            <person name="Zhang X.-L."/>
            <person name="Hao X.-Y."/>
            <person name="Wang M."/>
            <person name="Wang L."/>
            <person name="Wei J.-C."/>
        </authorList>
    </citation>
    <scope>NUCLEOTIDE SEQUENCE [LARGE SCALE GENOMIC DNA]</scope>
    <source>
        <strain evidence="10">Z07020 / HMAS-L-300199</strain>
    </source>
</reference>
<dbReference type="SUPFAM" id="SSF56801">
    <property type="entry name" value="Acetyl-CoA synthetase-like"/>
    <property type="match status" value="3"/>
</dbReference>
<feature type="domain" description="Carrier" evidence="8">
    <location>
        <begin position="3952"/>
        <end position="4025"/>
    </location>
</feature>
<evidence type="ECO:0000256" key="5">
    <source>
        <dbReference type="ARBA" id="ARBA00029454"/>
    </source>
</evidence>
<dbReference type="SMART" id="SM00823">
    <property type="entry name" value="PKS_PP"/>
    <property type="match status" value="6"/>
</dbReference>
<dbReference type="Pfam" id="PF00550">
    <property type="entry name" value="PP-binding"/>
    <property type="match status" value="6"/>
</dbReference>
<feature type="domain" description="Carrier" evidence="8">
    <location>
        <begin position="2308"/>
        <end position="2384"/>
    </location>
</feature>
<feature type="domain" description="Carrier" evidence="8">
    <location>
        <begin position="4501"/>
        <end position="4577"/>
    </location>
</feature>
<dbReference type="PANTHER" id="PTHR45527">
    <property type="entry name" value="NONRIBOSOMAL PEPTIDE SYNTHETASE"/>
    <property type="match status" value="1"/>
</dbReference>
<dbReference type="InterPro" id="IPR010071">
    <property type="entry name" value="AA_adenyl_dom"/>
</dbReference>
<dbReference type="PANTHER" id="PTHR45527:SF1">
    <property type="entry name" value="FATTY ACID SYNTHASE"/>
    <property type="match status" value="1"/>
</dbReference>
<feature type="domain" description="Carrier" evidence="8">
    <location>
        <begin position="3383"/>
        <end position="3460"/>
    </location>
</feature>
<evidence type="ECO:0000313" key="10">
    <source>
        <dbReference type="Proteomes" id="UP000019373"/>
    </source>
</evidence>
<dbReference type="FunFam" id="3.30.300.30:FF:000015">
    <property type="entry name" value="Nonribosomal peptide synthase SidD"/>
    <property type="match status" value="1"/>
</dbReference>
<dbReference type="eggNOG" id="KOG1178">
    <property type="taxonomic scope" value="Eukaryota"/>
</dbReference>
<dbReference type="InterPro" id="IPR020806">
    <property type="entry name" value="PKS_PP-bd"/>
</dbReference>
<keyword evidence="4" id="KW-0436">Ligase</keyword>
<dbReference type="Pfam" id="PF00668">
    <property type="entry name" value="Condensation"/>
    <property type="match status" value="6"/>
</dbReference>
<dbReference type="GO" id="GO:0005737">
    <property type="term" value="C:cytoplasm"/>
    <property type="evidence" value="ECO:0007669"/>
    <property type="project" value="TreeGrafter"/>
</dbReference>
<dbReference type="GO" id="GO:0031169">
    <property type="term" value="P:ferrichrome biosynthetic process"/>
    <property type="evidence" value="ECO:0007669"/>
    <property type="project" value="UniProtKB-ARBA"/>
</dbReference>
<dbReference type="SUPFAM" id="SSF47336">
    <property type="entry name" value="ACP-like"/>
    <property type="match status" value="6"/>
</dbReference>
<dbReference type="Pfam" id="PF00501">
    <property type="entry name" value="AMP-binding"/>
    <property type="match status" value="3"/>
</dbReference>
<name>U1HGC3_ENDPU</name>
<keyword evidence="2" id="KW-0596">Phosphopantetheine</keyword>
<dbReference type="RefSeq" id="XP_007805225.1">
    <property type="nucleotide sequence ID" value="XM_007807034.1"/>
</dbReference>
<keyword evidence="10" id="KW-1185">Reference proteome</keyword>
<dbReference type="NCBIfam" id="NF003417">
    <property type="entry name" value="PRK04813.1"/>
    <property type="match status" value="3"/>
</dbReference>
<dbReference type="GO" id="GO:0010106">
    <property type="term" value="P:cellular response to iron ion starvation"/>
    <property type="evidence" value="ECO:0007669"/>
    <property type="project" value="UniProtKB-ARBA"/>
</dbReference>
<dbReference type="Gene3D" id="3.40.50.12780">
    <property type="entry name" value="N-terminal domain of ligase-like"/>
    <property type="match status" value="3"/>
</dbReference>
<comment type="similarity">
    <text evidence="5">Belongs to the NRP synthetase family.</text>
</comment>
<dbReference type="PROSITE" id="PS00455">
    <property type="entry name" value="AMP_BINDING"/>
    <property type="match status" value="1"/>
</dbReference>
<dbReference type="InterPro" id="IPR036736">
    <property type="entry name" value="ACP-like_sf"/>
</dbReference>
<evidence type="ECO:0000259" key="8">
    <source>
        <dbReference type="PROSITE" id="PS50075"/>
    </source>
</evidence>
<dbReference type="FunFam" id="3.30.300.30:FF:000033">
    <property type="entry name" value="Nonribosomal siderophore peptide synthase SidC"/>
    <property type="match status" value="1"/>
</dbReference>
<dbReference type="EMBL" id="KE721469">
    <property type="protein sequence ID" value="ERF69165.1"/>
    <property type="molecule type" value="Genomic_DNA"/>
</dbReference>
<proteinExistence type="inferred from homology"/>
<dbReference type="OrthoDB" id="416786at2759"/>
<dbReference type="Gene3D" id="3.30.559.30">
    <property type="entry name" value="Nonribosomal peptide synthetase, condensation domain"/>
    <property type="match status" value="6"/>
</dbReference>
<dbReference type="GO" id="GO:0016874">
    <property type="term" value="F:ligase activity"/>
    <property type="evidence" value="ECO:0007669"/>
    <property type="project" value="UniProtKB-KW"/>
</dbReference>
<sequence length="5051" mass="560434">MDHRVIYTKFPNLFDTAKTQSGRVALQTKWPVSLSQDILILSWASLLQSYTSITEPVFSFEGHAVQANAFLGSWNKVEAEGVNERDDHHTSIALKPLYGEPILALELWYDSESGTTALASAGSVPYSFLPQILSQLEHKMSNQAASDDFSPPKAPLLSIVNPERQLVPGPHFLHQLVHAASPSTTAIDFLSSNRKRVQLSYQDLHRLSDCLAKRLDRAINRSYGQHEACTDSITVPILIPQSPELYISQLAILRTGAAFCPLHLDVPQERLKFIMEDVGAKVVVTTQECRHRFSYSNLGFEIFSLVIDEEDESHIADLCVSGDFPAQKHAEKLAYIMYTSGSTGLPKGVGISHRAVSQALLAHDKYVPQYHRFLQFAAPTFDVSIFEIFFTFYRGATLVCCHRETMLNDLTGVMNALRVDAAELTPTVAGTLLRNWSTVPSLNLLLTIGEVLPTSVVEKFEPCPDRGRVLLPMYGPTEASIHCTVAPTINSESKAGIIGQPLSTVSAFVIAEEQTLEPHILPMGFVGELAIGGQLAQGYINRPEQTRAAFVTLPSYGLVYRSGDRARLLPSGQLEYLGRIASGQVKIRGQRVELGEVEQIICQVESVRFSVCSIIEGNLIAFCLIDNDAQISTSRQALQEKCKSWLNPIMRPKDFVILTGQLPRLPSGKVDRRSLESLYLSQRLAVDSATPNTGSELESFLADVVRKELSIDTTCSEDLWSKGLDSLRAISLASKLRHSGIEVSATDILAADTIATLSEALQQRQTSHSVMVAAINSRTASPETMKDMLKPRFSTAEFLEIEDIVPCSKLQSAMLAESVIAKHVNFNGLKIEIANSVSVEDFMKAFRRLAELNEILRSGFVQFDEQESGFARIVWKRLDCATRIEFEQHDPGNACGLNEVSDMSLLQPLRFKIASVMNRTTVSVYIHHALYDGWSWDLMMTDINLLIQGKEPPKRPQFQQFVQCEEAFLSSEIASTAQDYWMDHLRGAVPTPLPVLNMRKCTAEIRTFRRAIEINLSLLNSMSKGLRISRHSIASAAFATLLKFYCGTSEVVFGSVSSGRTLSIPGIENMIGPCISTLPIKINFDHIRTVGDLLLHTHQLHHNFLHFGQVPLRDIKRAAGITGDQVLFDALFVWQESLESNKETKSSLSVIDGTDFLQYALVFELEPGSHQVQVKATYDTSVLCTEQVELLVNQFEAILDYYTLASHNLWEEILDQFKPQDLSIANTTCSSIDCTITISSTIDRLAREDPTRVAIDFVDDFDPLTAVLKRSRLTYCELSERAGLVAQFLLAKGILVDEIVCLFMNKSIPLYVSILGVLKAGAAYIVIDPQAPPERTRRIIEGVKCRHCLTSLGFQGHDLLGKIQRVLFFDEIAKSAQHDAVPCTVDDTNLAYAVFTSGSSGIPKGVLITRKNILSNIDVLSRLYPSVESGTLLQACSPAFDVSVFEILYAWHMGMRLCATSNDILFRDMEHLIGLLNVTHLSLTPSVAALIRPSNVPNVQMLVTAGEAVTSKVFRDWSDRGLYQGYGPSETTNICSVRCKVSVSDHINNIGNPLPNTSMFISNSEAFCPLPKGALGEIWIGGDQVGRGYLNDPSLTAERFIDHAEYGKLYKSGDLGRMLPDGSTLFHGRQDDQIKLRGQRIELGEIEHTLLRETAVSDSICLVTEQSEQTPSRLVAYWSSLPSSKVDTMSYNRSLFEKLQSQLPTYMVPDYLIPVEMLPLTSQGKADRKVLKQMYLNMDPAALKKYARQGDNMQEWEPMDINETSVARAIAEVTGSPLSVIDRNTSFFALGLDSISCIGLSRKLLDSGFGVVDASLILRHASISRLLRAFSAIQVARSTKYGGESKLRQIFDEEWQETVRLRYARKGYSVQKILPCTPLQQAMLSHAEGGRSGAYQNRLTFTVFGDLQQLQDAWSTCISSHEILRTGFVLTSSSQFPFAQIVLADYVAPWHNGNRADQAETEWERLMVPPYSFTVEKQSNASPPRLILQIHHALYDAQSMSLLFHDVERAYRGGSIEAVVSVEPYLDYMVGLAEESADQFWRAHLGDYEPKLLSPPPQEQKAGSRLQESNHHICSRTSLGALLDSSKQMNVTLLTLLQLTWARLLAKYSNGTDICFGNVYSGRNLPIHDIEKIIGPCFNTLPVRTTFGRHDTNQQVAKRLQDHTLAALSFQPSSLRRIQQSLGVSRLFDTMLLLQGEPPKLCSSIWALEEDLGDMKFPLILELVPISHLNQLDVIMHVEQDILPLGAADLLLADFDSLLGHTIRYPDALAIDCSVLGHREPLMLISPTIMSGEVTATQTEDCRPHHERDWSPLERHVLEVFSKISDDHVSSVSRDTTIFHLGFDSLSAIQIAAELRKEGYRLSSGDILEAATVPGIASLCETHLLNEQDHLLFDFDAFSDKHINEVCERHHISRQVVEEIRPCTTFQSRVLAGFLRSTGHDYLNSVYYELDGHIDTRLLRNAWEAVSLRHDILRTGFVEIEDIQCPFAMILYSSSAHALPWLEDDGTAPNDSAYARSLLQSLHEPPWRVVIGNLGSRRTMRISMLHALFDARTFELLLDEVTTAYRGERLGSVNPIKPCISRMLHKSSSQPTDTKAIIGDSSIVPSARFPDLHSHTPEDGGFHTIEFCCSHSLAQLQASCRNAGVTLQVAGQCAWARLLSAYTGEKAPTFGVVLSGRSVEDGEDSVLFPCISTLPVSVKVEGTTNRALLAAATRQNSALLKNPFALSQGWSSAQGDLFDTLFVLQNRGTVASSCLWHLLAEDARANYTVSVEMLINDLEKLCFRLTLRKDIVPIEQGKLLVKQLDASLLDTLERLDDEASKFIHVGKELISIAPAKESMIETRVQYLHQFVEIMARDSPKKIAFEFATNIVDGKAFNMSWSYSQLDEQGNRVAHILHQNGASPGDLIGICFDKCPEASFTILGILKAGCGFLAIDPSAPEARKRFILHDSKCRVLCTTQDKASSTALIDKLQVLSIDKILQDKGLPCNAVSLSRKLVGEDVCYCLYTSGTTGTPKGCLITHGNAVQFVLAFQRLFAGSWDADSRFLQFASFHFDVSVMEQYWSWSIGICVTSASRDLLFEDLPAAIRALQITHIDLTPSLARLLTPEECPSLCRGAFITGGEQLRQDIIDAWGDVGVIYNGYGPSEVTIGCTMYPRVPKTAKPSNIGCAYDNVGAYVLEPGTEHLVLKGAIGELCVSGPLVGKGYLNRAELTAEKFRFLNNQQAHVYRTGDLVRLLHDGSFCFIGRADDQVKLRGQRLEIGEINHIIHQASKMIKEVATMVLRHHKGSKEQLVAFVALSERRADAEHAAIDFNPEHRALLHHIRSSCNSSLPAYMIPTFIIPLVAMPLSTNNKVDTKPLRALFEATSATDLQELSGMGTSLQHIDPKPMRTIVESISRVIALPVEAVLPSSRLFELGLDSISAISLSRLLKRAGFDAATPSMIMRNPVVGDMMTTLTENVPMLEDNVTARQVARQRIVAFEKTHRAAIEKASHVRDHEIEKIAPCTPLQEGMIARCLSSCASVYFSSFIFVLDADLDIVRLQAAWTRVEEENEILRTKFVPTNDGYAQVVFKDAATPSARFQHLPIVQKAGYEDALNQNFEKWAERVRTFEEELWGLDLYHVPEHRLLHLKIFHGLYDGISLGRMLDEVACIYAASSTPSPKPSYHDVLPLGPLLLPAGAKDFWTQNYNEVRLLDLPLKHDPNTVIAKSSNIALSNNMRQLQMQLCVTEAAIFQACWLMTLKKKFEIFPAIGVVVSGRAIDADGMENVVGPLFNTIPCQINADASSTLAELVKTCHTFNVTAMPYHHTSLSSIRKWMGFKSTEPLFDSLFVFQKAVTTFTQSRELWTQIDSKSQPDYPLAIEVEQGPDHAFTCTIVAQGQYLCCEEVQELLDLFGTILIDLRNNLHKPSRSLRAVLSRPLDAQRSKIGSAGEFCSKELTNGPVHCKDDFRWDAMSDLMRREIATLSRSDIHEVAPYTSIFELGLDSIDAIKLSSRFKAAGTPISVSSILKAGSIAEMVKRISAAGASTGSTLKADFDQICKDLRKSLENQAVPVENYLNVLPVTPLQETMLANYQQYYSQDVLRLSGDVHTEKLKSAWRVAFASHDILRTVFVEVEDPRSGSIYAQLVPRTIDFECISTSVDSEAQLQILLSDQESQAVQGGISSVALRLTFVDIGPTTYLIVGLPHAVYDGWSINLLHQDVARCYNGLQCERPNYEPVLEHILGSVSEKSCLFWSNHLSDLHTKPFGSSQAERPTYGTSNRHEISSRVAVTPVVAFCKAAGVTLQSLALTCWALVLARYTNSRDVCFGVVLAGRDIENADQMMFPTMNTVPFRVVIQGSKLDTVKRVHDLILAISEHQHFPLRKAKSLAKGSAGHLFDTLFMYQKKPSQTEQLKPLYTSVGGSSNPEYPINVEMELLHEDIIWRTACKDHVLDMRGTQALLHDVDSVLDSLIMEPSTSAFTSSPDGSSNCNLPALTNGVTESHSHGASTTVSKKTHMHQPGILLYEEAIREVLSNISSVEEGKITESTSLFHLGLDSISAIKVSSALKKRSISLPVSEMLRTLTVQSMAKAAKPLIASSGRELANHRKSETWLLDQNCVRNSLKEAGILEDQVEDIFPCTSGQEFFLGLWQASGGKLFYPEFCYQVQGRSVSRQTINSAWHRLLQAVPVLRTVFVSSSNPYASRLQIVLKDVLTPVIWAGERAPHTKATNELPAHYDHPPVFLCATETPTAIFLKLRIHHALYDGVSLPRIMQAFRSFCDSSSNPLNLEIGFQNHLNWLQNGTTKDQRKTFWASYLNGISTFQPRRTASFKAERVEIFRPKLVDGLGPIAQKLKENAISFQALFFAAYARAHSKILARLTCTIEELGELVVGVYLANRSHDHEGLSTLLAPTVNVVPLKIPVRHESSLFETARAVQEDLAQIGSIEQCTVSLSEVYEWTGVRIDCFLNFLKLPGMENTSSSPETEVEVQEVGLEDWPQHNIIDHDPPLPLADHGICIQKDSIYLPSIDIEAAIRDDALDVGVFAPSELLDRPGAESLLAELHALLRSCQH</sequence>
<dbReference type="OMA" id="HHIVTEG"/>
<evidence type="ECO:0000256" key="7">
    <source>
        <dbReference type="ARBA" id="ARBA00078302"/>
    </source>
</evidence>
<dbReference type="SUPFAM" id="SSF52777">
    <property type="entry name" value="CoA-dependent acyltransferases"/>
    <property type="match status" value="12"/>
</dbReference>
<dbReference type="CDD" id="cd19542">
    <property type="entry name" value="CT_NRPS-like"/>
    <property type="match status" value="1"/>
</dbReference>
<dbReference type="PROSITE" id="PS50075">
    <property type="entry name" value="CARRIER"/>
    <property type="match status" value="6"/>
</dbReference>
<evidence type="ECO:0000256" key="6">
    <source>
        <dbReference type="ARBA" id="ARBA00067294"/>
    </source>
</evidence>
<keyword evidence="3" id="KW-0597">Phosphoprotein</keyword>
<dbReference type="CDD" id="cd05918">
    <property type="entry name" value="A_NRPS_SidN3_like"/>
    <property type="match status" value="2"/>
</dbReference>
<feature type="domain" description="Carrier" evidence="8">
    <location>
        <begin position="691"/>
        <end position="765"/>
    </location>
</feature>
<dbReference type="HOGENOM" id="CLU_000092_2_0_1"/>
<evidence type="ECO:0000256" key="1">
    <source>
        <dbReference type="ARBA" id="ARBA00004924"/>
    </source>
</evidence>
<dbReference type="GO" id="GO:0043041">
    <property type="term" value="P:amino acid activation for nonribosomal peptide biosynthetic process"/>
    <property type="evidence" value="ECO:0007669"/>
    <property type="project" value="TreeGrafter"/>
</dbReference>
<evidence type="ECO:0000256" key="2">
    <source>
        <dbReference type="ARBA" id="ARBA00022450"/>
    </source>
</evidence>
<dbReference type="Gene3D" id="3.30.300.30">
    <property type="match status" value="3"/>
</dbReference>
<dbReference type="InterPro" id="IPR045851">
    <property type="entry name" value="AMP-bd_C_sf"/>
</dbReference>
<dbReference type="InterPro" id="IPR001242">
    <property type="entry name" value="Condensation_dom"/>
</dbReference>
<organism evidence="9 10">
    <name type="scientific">Endocarpon pusillum (strain Z07020 / HMAS-L-300199)</name>
    <name type="common">Lichen-forming fungus</name>
    <dbReference type="NCBI Taxonomy" id="1263415"/>
    <lineage>
        <taxon>Eukaryota</taxon>
        <taxon>Fungi</taxon>
        <taxon>Dikarya</taxon>
        <taxon>Ascomycota</taxon>
        <taxon>Pezizomycotina</taxon>
        <taxon>Eurotiomycetes</taxon>
        <taxon>Chaetothyriomycetidae</taxon>
        <taxon>Verrucariales</taxon>
        <taxon>Verrucariaceae</taxon>
        <taxon>Endocarpon</taxon>
    </lineage>
</organism>
<dbReference type="NCBIfam" id="TIGR01733">
    <property type="entry name" value="AA-adenyl-dom"/>
    <property type="match status" value="2"/>
</dbReference>
<evidence type="ECO:0000256" key="4">
    <source>
        <dbReference type="ARBA" id="ARBA00022598"/>
    </source>
</evidence>
<dbReference type="InterPro" id="IPR000873">
    <property type="entry name" value="AMP-dep_synth/lig_dom"/>
</dbReference>
<dbReference type="InterPro" id="IPR023213">
    <property type="entry name" value="CAT-like_dom_sf"/>
</dbReference>
<dbReference type="InterPro" id="IPR009081">
    <property type="entry name" value="PP-bd_ACP"/>
</dbReference>
<dbReference type="GeneID" id="19236180"/>
<feature type="domain" description="Carrier" evidence="8">
    <location>
        <begin position="1757"/>
        <end position="1834"/>
    </location>
</feature>
<gene>
    <name evidence="9" type="ORF">EPUS_01122</name>
</gene>
<dbReference type="GO" id="GO:0031177">
    <property type="term" value="F:phosphopantetheine binding"/>
    <property type="evidence" value="ECO:0007669"/>
    <property type="project" value="InterPro"/>
</dbReference>
<accession>U1HGC3</accession>
<dbReference type="Gene3D" id="3.30.559.10">
    <property type="entry name" value="Chloramphenicol acetyltransferase-like domain"/>
    <property type="match status" value="6"/>
</dbReference>